<organism evidence="3 4">
    <name type="scientific">Cinnamomum micranthum f. kanehirae</name>
    <dbReference type="NCBI Taxonomy" id="337451"/>
    <lineage>
        <taxon>Eukaryota</taxon>
        <taxon>Viridiplantae</taxon>
        <taxon>Streptophyta</taxon>
        <taxon>Embryophyta</taxon>
        <taxon>Tracheophyta</taxon>
        <taxon>Spermatophyta</taxon>
        <taxon>Magnoliopsida</taxon>
        <taxon>Magnoliidae</taxon>
        <taxon>Laurales</taxon>
        <taxon>Lauraceae</taxon>
        <taxon>Cinnamomum</taxon>
    </lineage>
</organism>
<dbReference type="InterPro" id="IPR042197">
    <property type="entry name" value="Apaf_helical"/>
</dbReference>
<dbReference type="Gene3D" id="1.10.8.430">
    <property type="entry name" value="Helical domain of apoptotic protease-activating factors"/>
    <property type="match status" value="1"/>
</dbReference>
<dbReference type="Gene3D" id="3.40.50.300">
    <property type="entry name" value="P-loop containing nucleotide triphosphate hydrolases"/>
    <property type="match status" value="1"/>
</dbReference>
<evidence type="ECO:0000259" key="2">
    <source>
        <dbReference type="Pfam" id="PF00931"/>
    </source>
</evidence>
<proteinExistence type="predicted"/>
<reference evidence="3 4" key="1">
    <citation type="journal article" date="2019" name="Nat. Plants">
        <title>Stout camphor tree genome fills gaps in understanding of flowering plant genome evolution.</title>
        <authorList>
            <person name="Chaw S.M."/>
            <person name="Liu Y.C."/>
            <person name="Wu Y.W."/>
            <person name="Wang H.Y."/>
            <person name="Lin C.I."/>
            <person name="Wu C.S."/>
            <person name="Ke H.M."/>
            <person name="Chang L.Y."/>
            <person name="Hsu C.Y."/>
            <person name="Yang H.T."/>
            <person name="Sudianto E."/>
            <person name="Hsu M.H."/>
            <person name="Wu K.P."/>
            <person name="Wang L.N."/>
            <person name="Leebens-Mack J.H."/>
            <person name="Tsai I.J."/>
        </authorList>
    </citation>
    <scope>NUCLEOTIDE SEQUENCE [LARGE SCALE GENOMIC DNA]</scope>
    <source>
        <strain evidence="4">cv. Chaw 1501</strain>
        <tissue evidence="3">Young leaves</tissue>
    </source>
</reference>
<dbReference type="Pfam" id="PF00931">
    <property type="entry name" value="NB-ARC"/>
    <property type="match status" value="1"/>
</dbReference>
<name>A0A443PBH9_9MAGN</name>
<comment type="caution">
    <text evidence="3">The sequence shown here is derived from an EMBL/GenBank/DDBJ whole genome shotgun (WGS) entry which is preliminary data.</text>
</comment>
<dbReference type="InterPro" id="IPR002182">
    <property type="entry name" value="NB-ARC"/>
</dbReference>
<dbReference type="OrthoDB" id="1900634at2759"/>
<dbReference type="EMBL" id="QPKB01000007">
    <property type="protein sequence ID" value="RWR88100.1"/>
    <property type="molecule type" value="Genomic_DNA"/>
</dbReference>
<dbReference type="SUPFAM" id="SSF52540">
    <property type="entry name" value="P-loop containing nucleoside triphosphate hydrolases"/>
    <property type="match status" value="1"/>
</dbReference>
<dbReference type="GO" id="GO:0043531">
    <property type="term" value="F:ADP binding"/>
    <property type="evidence" value="ECO:0007669"/>
    <property type="project" value="InterPro"/>
</dbReference>
<accession>A0A443PBH9</accession>
<evidence type="ECO:0000313" key="3">
    <source>
        <dbReference type="EMBL" id="RWR88100.1"/>
    </source>
</evidence>
<dbReference type="PANTHER" id="PTHR36766:SF30">
    <property type="entry name" value="TIR-NBS TYPE DISEASE RESISTANCE PROTEIN-RELATED"/>
    <property type="match status" value="1"/>
</dbReference>
<dbReference type="PANTHER" id="PTHR36766">
    <property type="entry name" value="PLANT BROAD-SPECTRUM MILDEW RESISTANCE PROTEIN RPW8"/>
    <property type="match status" value="1"/>
</dbReference>
<gene>
    <name evidence="3" type="ORF">CKAN_01708200</name>
</gene>
<dbReference type="AlphaFoldDB" id="A0A443PBH9"/>
<feature type="domain" description="NB-ARC" evidence="2">
    <location>
        <begin position="154"/>
        <end position="342"/>
    </location>
</feature>
<feature type="compositionally biased region" description="Basic and acidic residues" evidence="1">
    <location>
        <begin position="381"/>
        <end position="406"/>
    </location>
</feature>
<feature type="region of interest" description="Disordered" evidence="1">
    <location>
        <begin position="381"/>
        <end position="417"/>
    </location>
</feature>
<dbReference type="Proteomes" id="UP000283530">
    <property type="component" value="Unassembled WGS sequence"/>
</dbReference>
<protein>
    <submittedName>
        <fullName evidence="3">Putative disease resistance protein</fullName>
    </submittedName>
</protein>
<evidence type="ECO:0000256" key="1">
    <source>
        <dbReference type="SAM" id="MobiDB-lite"/>
    </source>
</evidence>
<dbReference type="InterPro" id="IPR027417">
    <property type="entry name" value="P-loop_NTPase"/>
</dbReference>
<dbReference type="PRINTS" id="PR00364">
    <property type="entry name" value="DISEASERSIST"/>
</dbReference>
<sequence>MSEDTVRSQMKTFIDNYNMENEQDNVRYPLKDMFEQIKSDIDTIHDAITRHQYNLEGDTNSMRESVRNLNELLDKCLKISKKQRGGSKNCPNCSPADFMFLAKTARDKLQKIMPGLKETRAKVEKHMMENINISKDVQWTTGDVDESKIYGWDDQAKKIIESLVKENKEGLNVVGIVGMFGTGKTTLAQKVFVSDEVLDHFPLRLWVWVSEKCDREELLRRVLDNLGVEEDHIEEMLKIDPKLEKVGVLLFLVHLELLRKRYLIVFDDVVKVEEPWHCELDKEPPEDKEWTHRLAYGLPKGDGSAIIITSRKEDDARKMVGAGDIFTPEPLLNEDGWTLFKSSFEEVTGKPLDDKNLENLWREITRKCYGLPIALKAAGKSKAEAMMQKEKDEVQAQKQREEEAIKAESSGQSDAPE</sequence>
<evidence type="ECO:0000313" key="4">
    <source>
        <dbReference type="Proteomes" id="UP000283530"/>
    </source>
</evidence>
<keyword evidence="4" id="KW-1185">Reference proteome</keyword>